<sequence length="100" mass="11090">SDPGPSTFVQTVDPPTLTRLLNEVSSLPIKLNETDRPERMNTVLRRLSDSSCEDIPIVFNDSSGSESEERQQDSRGCVENYYTTQLVGLDTVPYLQALGV</sequence>
<protein>
    <submittedName>
        <fullName evidence="1">Uncharacterized protein</fullName>
    </submittedName>
</protein>
<keyword evidence="2" id="KW-1185">Reference proteome</keyword>
<organism evidence="1 2">
    <name type="scientific">Cryptolaemus montrouzieri</name>
    <dbReference type="NCBI Taxonomy" id="559131"/>
    <lineage>
        <taxon>Eukaryota</taxon>
        <taxon>Metazoa</taxon>
        <taxon>Ecdysozoa</taxon>
        <taxon>Arthropoda</taxon>
        <taxon>Hexapoda</taxon>
        <taxon>Insecta</taxon>
        <taxon>Pterygota</taxon>
        <taxon>Neoptera</taxon>
        <taxon>Endopterygota</taxon>
        <taxon>Coleoptera</taxon>
        <taxon>Polyphaga</taxon>
        <taxon>Cucujiformia</taxon>
        <taxon>Coccinelloidea</taxon>
        <taxon>Coccinellidae</taxon>
        <taxon>Scymninae</taxon>
        <taxon>Scymnini</taxon>
        <taxon>Cryptolaemus</taxon>
    </lineage>
</organism>
<dbReference type="AlphaFoldDB" id="A0ABD2P2M6"/>
<evidence type="ECO:0000313" key="2">
    <source>
        <dbReference type="Proteomes" id="UP001516400"/>
    </source>
</evidence>
<proteinExistence type="predicted"/>
<feature type="non-terminal residue" evidence="1">
    <location>
        <position position="1"/>
    </location>
</feature>
<dbReference type="EMBL" id="JABFTP020000165">
    <property type="protein sequence ID" value="KAL3285190.1"/>
    <property type="molecule type" value="Genomic_DNA"/>
</dbReference>
<comment type="caution">
    <text evidence="1">The sequence shown here is derived from an EMBL/GenBank/DDBJ whole genome shotgun (WGS) entry which is preliminary data.</text>
</comment>
<name>A0ABD2P2M6_9CUCU</name>
<evidence type="ECO:0000313" key="1">
    <source>
        <dbReference type="EMBL" id="KAL3285190.1"/>
    </source>
</evidence>
<gene>
    <name evidence="1" type="ORF">HHI36_019308</name>
</gene>
<reference evidence="1 2" key="1">
    <citation type="journal article" date="2021" name="BMC Biol.">
        <title>Horizontally acquired antibacterial genes associated with adaptive radiation of ladybird beetles.</title>
        <authorList>
            <person name="Li H.S."/>
            <person name="Tang X.F."/>
            <person name="Huang Y.H."/>
            <person name="Xu Z.Y."/>
            <person name="Chen M.L."/>
            <person name="Du X.Y."/>
            <person name="Qiu B.Y."/>
            <person name="Chen P.T."/>
            <person name="Zhang W."/>
            <person name="Slipinski A."/>
            <person name="Escalona H.E."/>
            <person name="Waterhouse R.M."/>
            <person name="Zwick A."/>
            <person name="Pang H."/>
        </authorList>
    </citation>
    <scope>NUCLEOTIDE SEQUENCE [LARGE SCALE GENOMIC DNA]</scope>
    <source>
        <strain evidence="1">SYSU2018</strain>
    </source>
</reference>
<dbReference type="Proteomes" id="UP001516400">
    <property type="component" value="Unassembled WGS sequence"/>
</dbReference>
<accession>A0ABD2P2M6</accession>